<dbReference type="GO" id="GO:0071949">
    <property type="term" value="F:FAD binding"/>
    <property type="evidence" value="ECO:0007669"/>
    <property type="project" value="InterPro"/>
</dbReference>
<accession>A0AA44TEU4</accession>
<dbReference type="SUPFAM" id="SSF51905">
    <property type="entry name" value="FAD/NAD(P)-binding domain"/>
    <property type="match status" value="1"/>
</dbReference>
<gene>
    <name evidence="2" type="ORF">COK38_18545</name>
</gene>
<dbReference type="Gene3D" id="3.50.50.60">
    <property type="entry name" value="FAD/NAD(P)-binding domain"/>
    <property type="match status" value="1"/>
</dbReference>
<evidence type="ECO:0000259" key="1">
    <source>
        <dbReference type="Pfam" id="PF01494"/>
    </source>
</evidence>
<protein>
    <recommendedName>
        <fullName evidence="1">FAD-binding domain-containing protein</fullName>
    </recommendedName>
</protein>
<dbReference type="PANTHER" id="PTHR42685:SF22">
    <property type="entry name" value="CONDITIONED MEDIUM FACTOR RECEPTOR 1"/>
    <property type="match status" value="1"/>
</dbReference>
<organism evidence="2 3">
    <name type="scientific">Bacillus cereus</name>
    <dbReference type="NCBI Taxonomy" id="1396"/>
    <lineage>
        <taxon>Bacteria</taxon>
        <taxon>Bacillati</taxon>
        <taxon>Bacillota</taxon>
        <taxon>Bacilli</taxon>
        <taxon>Bacillales</taxon>
        <taxon>Bacillaceae</taxon>
        <taxon>Bacillus</taxon>
        <taxon>Bacillus cereus group</taxon>
    </lineage>
</organism>
<feature type="domain" description="FAD-binding" evidence="1">
    <location>
        <begin position="11"/>
        <end position="322"/>
    </location>
</feature>
<dbReference type="InterPro" id="IPR036188">
    <property type="entry name" value="FAD/NAD-bd_sf"/>
</dbReference>
<dbReference type="AlphaFoldDB" id="A0AA44TEU4"/>
<dbReference type="Proteomes" id="UP000226357">
    <property type="component" value="Unassembled WGS sequence"/>
</dbReference>
<reference evidence="2 3" key="1">
    <citation type="submission" date="2017-09" db="EMBL/GenBank/DDBJ databases">
        <title>Large-scale bioinformatics analysis of Bacillus genomes uncovers conserved roles of natural products in bacterial physiology.</title>
        <authorList>
            <consortium name="Agbiome Team Llc"/>
            <person name="Bleich R.M."/>
            <person name="Grubbs K.J."/>
            <person name="Santa Maria K.C."/>
            <person name="Allen S.E."/>
            <person name="Farag S."/>
            <person name="Shank E.A."/>
            <person name="Bowers A."/>
        </authorList>
    </citation>
    <scope>NUCLEOTIDE SEQUENCE [LARGE SCALE GENOMIC DNA]</scope>
    <source>
        <strain evidence="2 3">AFS067272</strain>
    </source>
</reference>
<dbReference type="PANTHER" id="PTHR42685">
    <property type="entry name" value="GERANYLGERANYL DIPHOSPHATE REDUCTASE"/>
    <property type="match status" value="1"/>
</dbReference>
<dbReference type="EMBL" id="NVBO01000196">
    <property type="protein sequence ID" value="PFR98699.1"/>
    <property type="molecule type" value="Genomic_DNA"/>
</dbReference>
<evidence type="ECO:0000313" key="2">
    <source>
        <dbReference type="EMBL" id="PFR98699.1"/>
    </source>
</evidence>
<evidence type="ECO:0000313" key="3">
    <source>
        <dbReference type="Proteomes" id="UP000226357"/>
    </source>
</evidence>
<dbReference type="PRINTS" id="PR00420">
    <property type="entry name" value="RNGMNOXGNASE"/>
</dbReference>
<name>A0AA44TEU4_BACCE</name>
<proteinExistence type="predicted"/>
<dbReference type="InterPro" id="IPR050407">
    <property type="entry name" value="Geranylgeranyl_reductase"/>
</dbReference>
<comment type="caution">
    <text evidence="2">The sequence shown here is derived from an EMBL/GenBank/DDBJ whole genome shotgun (WGS) entry which is preliminary data.</text>
</comment>
<dbReference type="Pfam" id="PF01494">
    <property type="entry name" value="FAD_binding_3"/>
    <property type="match status" value="1"/>
</dbReference>
<dbReference type="InterPro" id="IPR002938">
    <property type="entry name" value="FAD-bd"/>
</dbReference>
<sequence>MKNEEINLEKFDIVIVGARCGGASLATFLAQKGYSICVIDKSKFPSDTLSTHIFGDWDLYKKLGVDKEIKAAGAPEISRFRMNIDGCVLEAPMYVTSSVVGLRRIKLDQILINRMLTYPNIHFKENCRLVKLIYDDDCVCGIEVKKGNETKKLYSTILVGADGRHSRVAKLTGKSKYNVIDSPRCLFYGYFKNVLPNPIPTFEFLWHDDDILLLNPTDNGLHCLVVMPKQQKYKEWLKSPRNELMNKISQLDTISSRFLDAALEGNIRGTDLLQSYLRPAFGNGWVLVGDAGASVHPCAGAGIDQAIYSAEILADGMDLFLQNKSTWIDAMNNYQKKRDEYVLPNLNGAIHLANLPPLSIKSSQWLRLISTIPPFTHEFINCLPEFISGMMTDEEFNNLQNMLRG</sequence>